<evidence type="ECO:0000259" key="1">
    <source>
        <dbReference type="Pfam" id="PF13354"/>
    </source>
</evidence>
<gene>
    <name evidence="2" type="ORF">H9S92_03035</name>
</gene>
<dbReference type="InterPro" id="IPR045155">
    <property type="entry name" value="Beta-lactam_cat"/>
</dbReference>
<dbReference type="Proteomes" id="UP000650081">
    <property type="component" value="Unassembled WGS sequence"/>
</dbReference>
<dbReference type="AlphaFoldDB" id="A0A923PIB2"/>
<keyword evidence="3" id="KW-1185">Reference proteome</keyword>
<keyword evidence="2" id="KW-0378">Hydrolase</keyword>
<dbReference type="GO" id="GO:0008800">
    <property type="term" value="F:beta-lactamase activity"/>
    <property type="evidence" value="ECO:0007669"/>
    <property type="project" value="InterPro"/>
</dbReference>
<proteinExistence type="predicted"/>
<sequence length="435" mass="48794">MKLRYSALLLVAIAALLFIPWQRGESYPVGGGIDHTGIRRLVRLERMDSSRFVKTLPYGSRYSLPYIRLNLIDQPVDSNLLARDSTLEAELEKYIPNGGRAYSLAIMDITAGRAPRYLERNANLGYQPGSVGKLAVITALMCELENLYQDSIEARWALLQNKVVRGGDFAVYDHHTIPDYDPETERYTRPQVNTKHEFSLYEWIDHMLSVSNNGAASVVWREAMLMRVFGQRYPTLTQEEADEYFRTANRKALSDIAENVVNEPLRHLGIGHDEWRLGTMFTRGASAIVPPQGGSTGSPRGLMKWLAALESGRVIDAPTSLEIKRLMYMTDRRIRYAHAPALDSAAVYFKSGSLYGCKPGTSCGKYRGNRMNYMNSVAIVEQPDGTNYLVALMTNVLSRNSAYDHQLLATRIDKLLRNSAQATNDPPESIGTGEE</sequence>
<comment type="caution">
    <text evidence="2">The sequence shown here is derived from an EMBL/GenBank/DDBJ whole genome shotgun (WGS) entry which is preliminary data.</text>
</comment>
<name>A0A923PIB2_9BACT</name>
<dbReference type="Pfam" id="PF13354">
    <property type="entry name" value="Beta-lactamase2"/>
    <property type="match status" value="1"/>
</dbReference>
<feature type="domain" description="Beta-lactamase class A catalytic" evidence="1">
    <location>
        <begin position="193"/>
        <end position="394"/>
    </location>
</feature>
<dbReference type="Gene3D" id="3.40.710.10">
    <property type="entry name" value="DD-peptidase/beta-lactamase superfamily"/>
    <property type="match status" value="1"/>
</dbReference>
<dbReference type="EMBL" id="JACSIT010000051">
    <property type="protein sequence ID" value="MBC6993125.1"/>
    <property type="molecule type" value="Genomic_DNA"/>
</dbReference>
<dbReference type="InterPro" id="IPR012338">
    <property type="entry name" value="Beta-lactam/transpept-like"/>
</dbReference>
<dbReference type="GO" id="GO:0030655">
    <property type="term" value="P:beta-lactam antibiotic catabolic process"/>
    <property type="evidence" value="ECO:0007669"/>
    <property type="project" value="InterPro"/>
</dbReference>
<evidence type="ECO:0000313" key="3">
    <source>
        <dbReference type="Proteomes" id="UP000650081"/>
    </source>
</evidence>
<organism evidence="2 3">
    <name type="scientific">Neolewinella lacunae</name>
    <dbReference type="NCBI Taxonomy" id="1517758"/>
    <lineage>
        <taxon>Bacteria</taxon>
        <taxon>Pseudomonadati</taxon>
        <taxon>Bacteroidota</taxon>
        <taxon>Saprospiria</taxon>
        <taxon>Saprospirales</taxon>
        <taxon>Lewinellaceae</taxon>
        <taxon>Neolewinella</taxon>
    </lineage>
</organism>
<dbReference type="SUPFAM" id="SSF56601">
    <property type="entry name" value="beta-lactamase/transpeptidase-like"/>
    <property type="match status" value="1"/>
</dbReference>
<evidence type="ECO:0000313" key="2">
    <source>
        <dbReference type="EMBL" id="MBC6993125.1"/>
    </source>
</evidence>
<accession>A0A923PIB2</accession>
<reference evidence="2" key="1">
    <citation type="submission" date="2020-08" db="EMBL/GenBank/DDBJ databases">
        <title>Lewinella bacteria from marine environments.</title>
        <authorList>
            <person name="Zhong Y."/>
        </authorList>
    </citation>
    <scope>NUCLEOTIDE SEQUENCE</scope>
    <source>
        <strain evidence="2">KCTC 42187</strain>
    </source>
</reference>
<dbReference type="RefSeq" id="WP_187465249.1">
    <property type="nucleotide sequence ID" value="NZ_JACSIT010000051.1"/>
</dbReference>
<protein>
    <submittedName>
        <fullName evidence="2">Serine hydrolase</fullName>
    </submittedName>
</protein>